<protein>
    <submittedName>
        <fullName evidence="3">Uncharacterized protein</fullName>
    </submittedName>
</protein>
<dbReference type="OrthoDB" id="952173at2"/>
<evidence type="ECO:0000256" key="2">
    <source>
        <dbReference type="SAM" id="Phobius"/>
    </source>
</evidence>
<name>A0A1I3ISI1_9FLAO</name>
<accession>A0A1I3ISI1</accession>
<sequence>MKKKSNAIGPSEIFLAILAILLISVSFYQTWLGLEQIFGNASIVIAFVLSLLLLFLIYMIRQAKLEGRPTGSLVGIYIFVASFCFIANFNALYTRFMRTDIYSTELRTINEDFNNLQANVGSKFNYKYSKETTQNVEIIKKQLIEQIKDPGNKGIGTRAQSLIKDIEKLTNQKVDLLTPVGNDYQDLAERMGKQIDNMISDLSPEESNLKSDIDLAVIKYNKKIQDVLLLPKKEQDEASQGLIDESLTAYNKLGNRAQTILTADKFKFTPEFSKTQEVGKIGFAFEHAIKNFGVYQFVVLMGCILLDFVIVIIVLLVTPENGDSNNNGGSVFNNKRSGRTLIPKN</sequence>
<dbReference type="EMBL" id="FOQT01000005">
    <property type="protein sequence ID" value="SFI50753.1"/>
    <property type="molecule type" value="Genomic_DNA"/>
</dbReference>
<evidence type="ECO:0000313" key="3">
    <source>
        <dbReference type="EMBL" id="SFI50753.1"/>
    </source>
</evidence>
<dbReference type="RefSeq" id="WP_090082096.1">
    <property type="nucleotide sequence ID" value="NZ_FOQT01000005.1"/>
</dbReference>
<organism evidence="3 4">
    <name type="scientific">Halpernia frigidisoli</name>
    <dbReference type="NCBI Taxonomy" id="1125876"/>
    <lineage>
        <taxon>Bacteria</taxon>
        <taxon>Pseudomonadati</taxon>
        <taxon>Bacteroidota</taxon>
        <taxon>Flavobacteriia</taxon>
        <taxon>Flavobacteriales</taxon>
        <taxon>Weeksellaceae</taxon>
        <taxon>Chryseobacterium group</taxon>
        <taxon>Halpernia</taxon>
    </lineage>
</organism>
<evidence type="ECO:0000313" key="4">
    <source>
        <dbReference type="Proteomes" id="UP000198931"/>
    </source>
</evidence>
<keyword evidence="2" id="KW-1133">Transmembrane helix</keyword>
<dbReference type="AlphaFoldDB" id="A0A1I3ISI1"/>
<gene>
    <name evidence="3" type="ORF">SAMN05443292_2757</name>
</gene>
<keyword evidence="4" id="KW-1185">Reference proteome</keyword>
<keyword evidence="2" id="KW-0472">Membrane</keyword>
<proteinExistence type="predicted"/>
<feature type="transmembrane region" description="Helical" evidence="2">
    <location>
        <begin position="72"/>
        <end position="93"/>
    </location>
</feature>
<evidence type="ECO:0000256" key="1">
    <source>
        <dbReference type="SAM" id="MobiDB-lite"/>
    </source>
</evidence>
<feature type="transmembrane region" description="Helical" evidence="2">
    <location>
        <begin position="294"/>
        <end position="317"/>
    </location>
</feature>
<keyword evidence="2" id="KW-0812">Transmembrane</keyword>
<dbReference type="Proteomes" id="UP000198931">
    <property type="component" value="Unassembled WGS sequence"/>
</dbReference>
<dbReference type="STRING" id="1125876.SAMN05443292_2757"/>
<feature type="compositionally biased region" description="Polar residues" evidence="1">
    <location>
        <begin position="326"/>
        <end position="335"/>
    </location>
</feature>
<reference evidence="3 4" key="1">
    <citation type="submission" date="2016-10" db="EMBL/GenBank/DDBJ databases">
        <authorList>
            <person name="de Groot N.N."/>
        </authorList>
    </citation>
    <scope>NUCLEOTIDE SEQUENCE [LARGE SCALE GENOMIC DNA]</scope>
    <source>
        <strain evidence="3 4">DSM 26000</strain>
    </source>
</reference>
<feature type="transmembrane region" description="Helical" evidence="2">
    <location>
        <begin position="12"/>
        <end position="31"/>
    </location>
</feature>
<feature type="transmembrane region" description="Helical" evidence="2">
    <location>
        <begin position="37"/>
        <end position="60"/>
    </location>
</feature>
<feature type="region of interest" description="Disordered" evidence="1">
    <location>
        <begin position="326"/>
        <end position="345"/>
    </location>
</feature>